<dbReference type="GeneID" id="93149045"/>
<reference evidence="2 3" key="1">
    <citation type="submission" date="2010-01" db="EMBL/GenBank/DDBJ databases">
        <authorList>
            <person name="Weinstock G."/>
            <person name="Sodergren E."/>
            <person name="Clifton S."/>
            <person name="Fulton L."/>
            <person name="Fulton B."/>
            <person name="Courtney L."/>
            <person name="Fronick C."/>
            <person name="Harrison M."/>
            <person name="Strong C."/>
            <person name="Farmer C."/>
            <person name="Delahaunty K."/>
            <person name="Markovic C."/>
            <person name="Hall O."/>
            <person name="Minx P."/>
            <person name="Tomlinson C."/>
            <person name="Mitreva M."/>
            <person name="Nelson J."/>
            <person name="Hou S."/>
            <person name="Wollam A."/>
            <person name="Pepin K.H."/>
            <person name="Johnson M."/>
            <person name="Bhonagiri V."/>
            <person name="Nash W.E."/>
            <person name="Warren W."/>
            <person name="Chinwalla A."/>
            <person name="Mardis E.R."/>
            <person name="Wilson R.K."/>
        </authorList>
    </citation>
    <scope>NUCLEOTIDE SEQUENCE [LARGE SCALE GENOMIC DNA]</scope>
    <source>
        <strain evidence="2 3">DSM 13479</strain>
    </source>
</reference>
<dbReference type="Gene3D" id="1.10.720.10">
    <property type="match status" value="1"/>
</dbReference>
<protein>
    <recommendedName>
        <fullName evidence="1">Rho termination factor-like N-terminal domain-containing protein</fullName>
    </recommendedName>
</protein>
<gene>
    <name evidence="2" type="ORF">CLOSTHATH_06972</name>
</gene>
<dbReference type="Pfam" id="PF07498">
    <property type="entry name" value="Rho_N"/>
    <property type="match status" value="1"/>
</dbReference>
<feature type="domain" description="Rho termination factor-like N-terminal" evidence="1">
    <location>
        <begin position="43"/>
        <end position="72"/>
    </location>
</feature>
<dbReference type="SUPFAM" id="SSF68912">
    <property type="entry name" value="Rho N-terminal domain-like"/>
    <property type="match status" value="1"/>
</dbReference>
<dbReference type="InterPro" id="IPR011112">
    <property type="entry name" value="Rho-like_N"/>
</dbReference>
<organism evidence="2 3">
    <name type="scientific">Hungatella hathewayi DSM 13479</name>
    <dbReference type="NCBI Taxonomy" id="566550"/>
    <lineage>
        <taxon>Bacteria</taxon>
        <taxon>Bacillati</taxon>
        <taxon>Bacillota</taxon>
        <taxon>Clostridia</taxon>
        <taxon>Lachnospirales</taxon>
        <taxon>Lachnospiraceae</taxon>
        <taxon>Hungatella</taxon>
    </lineage>
</organism>
<dbReference type="AlphaFoldDB" id="D3ATL3"/>
<dbReference type="RefSeq" id="WP_006777376.1">
    <property type="nucleotide sequence ID" value="NZ_GG667938.1"/>
</dbReference>
<dbReference type="InterPro" id="IPR036269">
    <property type="entry name" value="Rho_N_sf"/>
</dbReference>
<evidence type="ECO:0000313" key="2">
    <source>
        <dbReference type="EMBL" id="EFC94840.1"/>
    </source>
</evidence>
<dbReference type="Proteomes" id="UP000004968">
    <property type="component" value="Unassembled WGS sequence"/>
</dbReference>
<name>D3ATL3_9FIRM</name>
<dbReference type="HOGENOM" id="CLU_2601284_0_0_9"/>
<proteinExistence type="predicted"/>
<evidence type="ECO:0000259" key="1">
    <source>
        <dbReference type="Pfam" id="PF07498"/>
    </source>
</evidence>
<accession>D3ATL3</accession>
<dbReference type="GO" id="GO:0006353">
    <property type="term" value="P:DNA-templated transcription termination"/>
    <property type="evidence" value="ECO:0007669"/>
    <property type="project" value="InterPro"/>
</dbReference>
<evidence type="ECO:0000313" key="3">
    <source>
        <dbReference type="Proteomes" id="UP000004968"/>
    </source>
</evidence>
<sequence length="80" mass="8823">MRLIMNNVERIAEDDVQIRKLMAAGFEPLGEAACEEKAALKPELEKMKVEELKALAKEKGIEGAASLTKDELQAVLKEVV</sequence>
<comment type="caution">
    <text evidence="2">The sequence shown here is derived from an EMBL/GenBank/DDBJ whole genome shotgun (WGS) entry which is preliminary data.</text>
</comment>
<dbReference type="EMBL" id="ACIO01000911">
    <property type="protein sequence ID" value="EFC94840.1"/>
    <property type="molecule type" value="Genomic_DNA"/>
</dbReference>